<dbReference type="PANTHER" id="PTHR43877">
    <property type="entry name" value="AMINOALKYLPHOSPHONATE N-ACETYLTRANSFERASE-RELATED-RELATED"/>
    <property type="match status" value="1"/>
</dbReference>
<dbReference type="CDD" id="cd04301">
    <property type="entry name" value="NAT_SF"/>
    <property type="match status" value="1"/>
</dbReference>
<reference evidence="4" key="1">
    <citation type="submission" date="2021-01" db="EMBL/GenBank/DDBJ databases">
        <title>Whole genome shotgun sequence of Dactylosporangium siamense NBRC 106093.</title>
        <authorList>
            <person name="Komaki H."/>
            <person name="Tamura T."/>
        </authorList>
    </citation>
    <scope>NUCLEOTIDE SEQUENCE</scope>
    <source>
        <strain evidence="4">NBRC 106093</strain>
    </source>
</reference>
<proteinExistence type="predicted"/>
<evidence type="ECO:0000256" key="2">
    <source>
        <dbReference type="ARBA" id="ARBA00023315"/>
    </source>
</evidence>
<organism evidence="4 5">
    <name type="scientific">Dactylosporangium siamense</name>
    <dbReference type="NCBI Taxonomy" id="685454"/>
    <lineage>
        <taxon>Bacteria</taxon>
        <taxon>Bacillati</taxon>
        <taxon>Actinomycetota</taxon>
        <taxon>Actinomycetes</taxon>
        <taxon>Micromonosporales</taxon>
        <taxon>Micromonosporaceae</taxon>
        <taxon>Dactylosporangium</taxon>
    </lineage>
</organism>
<evidence type="ECO:0000313" key="4">
    <source>
        <dbReference type="EMBL" id="GIG51419.1"/>
    </source>
</evidence>
<evidence type="ECO:0000313" key="5">
    <source>
        <dbReference type="Proteomes" id="UP000660611"/>
    </source>
</evidence>
<comment type="caution">
    <text evidence="4">The sequence shown here is derived from an EMBL/GenBank/DDBJ whole genome shotgun (WGS) entry which is preliminary data.</text>
</comment>
<dbReference type="InterPro" id="IPR050832">
    <property type="entry name" value="Bact_Acetyltransf"/>
</dbReference>
<accession>A0A919PWH0</accession>
<dbReference type="InterPro" id="IPR016181">
    <property type="entry name" value="Acyl_CoA_acyltransferase"/>
</dbReference>
<dbReference type="Proteomes" id="UP000660611">
    <property type="component" value="Unassembled WGS sequence"/>
</dbReference>
<sequence length="310" mass="33937">MPRRKGARVLVVDRVTYRWSLSHRHRVEHDGGPPHYHGCTERLAVRRDGAPGRLEMLFEAGPGRLVPDGLLHSGGVIHGEDYLNLHQPRVVRALLDEALARGWRPTDPAHVTLDGWMLCTAVVLRLRAARRNSVAPPGLRPQTRPMTSVRVQVAGHGEHLDEAATIWAEATAARDGTTEVAPLSLARPVIEQVTDRSPRSMLLVALDPDGVVLGFAAVEPMPADGSTADVRYLAVHPGSWGSGVGRQLMLALPAHLAVAGFTHGELDVYLDNPRAVDLYERHGWLPSGDPTPHPRSGRLEQRFRLELQPA</sequence>
<keyword evidence="1" id="KW-0808">Transferase</keyword>
<keyword evidence="2" id="KW-0012">Acyltransferase</keyword>
<dbReference type="Gene3D" id="3.40.630.30">
    <property type="match status" value="1"/>
</dbReference>
<dbReference type="EMBL" id="BONQ01000155">
    <property type="protein sequence ID" value="GIG51419.1"/>
    <property type="molecule type" value="Genomic_DNA"/>
</dbReference>
<feature type="domain" description="N-acetyltransferase" evidence="3">
    <location>
        <begin position="164"/>
        <end position="308"/>
    </location>
</feature>
<dbReference type="InterPro" id="IPR000182">
    <property type="entry name" value="GNAT_dom"/>
</dbReference>
<evidence type="ECO:0000259" key="3">
    <source>
        <dbReference type="PROSITE" id="PS51186"/>
    </source>
</evidence>
<protein>
    <recommendedName>
        <fullName evidence="3">N-acetyltransferase domain-containing protein</fullName>
    </recommendedName>
</protein>
<dbReference type="Pfam" id="PF00583">
    <property type="entry name" value="Acetyltransf_1"/>
    <property type="match status" value="1"/>
</dbReference>
<gene>
    <name evidence="4" type="ORF">Dsi01nite_094600</name>
</gene>
<name>A0A919PWH0_9ACTN</name>
<dbReference type="PANTHER" id="PTHR43877:SF2">
    <property type="entry name" value="AMINOALKYLPHOSPHONATE N-ACETYLTRANSFERASE-RELATED"/>
    <property type="match status" value="1"/>
</dbReference>
<keyword evidence="5" id="KW-1185">Reference proteome</keyword>
<dbReference type="SUPFAM" id="SSF55729">
    <property type="entry name" value="Acyl-CoA N-acyltransferases (Nat)"/>
    <property type="match status" value="1"/>
</dbReference>
<dbReference type="PROSITE" id="PS51186">
    <property type="entry name" value="GNAT"/>
    <property type="match status" value="1"/>
</dbReference>
<dbReference type="GO" id="GO:0016747">
    <property type="term" value="F:acyltransferase activity, transferring groups other than amino-acyl groups"/>
    <property type="evidence" value="ECO:0007669"/>
    <property type="project" value="InterPro"/>
</dbReference>
<dbReference type="AlphaFoldDB" id="A0A919PWH0"/>
<evidence type="ECO:0000256" key="1">
    <source>
        <dbReference type="ARBA" id="ARBA00022679"/>
    </source>
</evidence>